<dbReference type="GO" id="GO:0002181">
    <property type="term" value="P:cytoplasmic translation"/>
    <property type="evidence" value="ECO:0007669"/>
    <property type="project" value="TreeGrafter"/>
</dbReference>
<proteinExistence type="inferred from homology"/>
<dbReference type="InterPro" id="IPR043164">
    <property type="entry name" value="Ribosomal_uL10-like_insert_sf"/>
</dbReference>
<dbReference type="STRING" id="1388766.A0A017S3R6"/>
<evidence type="ECO:0000313" key="9">
    <source>
        <dbReference type="Proteomes" id="UP000019804"/>
    </source>
</evidence>
<dbReference type="InterPro" id="IPR043141">
    <property type="entry name" value="Ribosomal_uL10-like_sf"/>
</dbReference>
<dbReference type="Gene3D" id="3.90.105.20">
    <property type="match status" value="1"/>
</dbReference>
<dbReference type="AlphaFoldDB" id="A0A017S3R6"/>
<dbReference type="RefSeq" id="XP_040635171.1">
    <property type="nucleotide sequence ID" value="XM_040782931.1"/>
</dbReference>
<dbReference type="InterPro" id="IPR040637">
    <property type="entry name" value="Ribosomal_uL10-like_insert"/>
</dbReference>
<sequence>MGGKSAFKTAYFEKLKTNLDEFKTVFIVGIDNVSSQQMHEIRLSLRGEGVVLMGKNTMVRRAIKGFVAENPEYERLLPFVKGNVGFIFTNGDLKETRTKILANRVAAPARAGAVAPGDVWIPAGNTGMEPGKTSFFQALGVPTKIARGTIEITSDLKLVEAGTKVGPSEASLLNLLNISPFTYGMTVAQVYDNGQTFSSEILDIEEDQLLKALSSAIQRIATVSLATNYPTLPSVMHSLVNGYKKVLSVAVETEYSWPEIDELKDRIANPEAYASAAPAAAAPSGGDAPAEKKEEEEEEESDADMGFGLFD</sequence>
<keyword evidence="4 5" id="KW-0687">Ribonucleoprotein</keyword>
<reference evidence="9" key="1">
    <citation type="journal article" date="2014" name="Nat. Commun.">
        <title>Genomic adaptations of the halophilic Dead Sea filamentous fungus Eurotium rubrum.</title>
        <authorList>
            <person name="Kis-Papo T."/>
            <person name="Weig A.R."/>
            <person name="Riley R."/>
            <person name="Persoh D."/>
            <person name="Salamov A."/>
            <person name="Sun H."/>
            <person name="Lipzen A."/>
            <person name="Wasser S.P."/>
            <person name="Rambold G."/>
            <person name="Grigoriev I.V."/>
            <person name="Nevo E."/>
        </authorList>
    </citation>
    <scope>NUCLEOTIDE SEQUENCE [LARGE SCALE GENOMIC DNA]</scope>
    <source>
        <strain evidence="9">CBS 135680</strain>
    </source>
</reference>
<keyword evidence="2" id="KW-0597">Phosphoprotein</keyword>
<evidence type="ECO:0000256" key="2">
    <source>
        <dbReference type="ARBA" id="ARBA00022553"/>
    </source>
</evidence>
<evidence type="ECO:0000259" key="7">
    <source>
        <dbReference type="Pfam" id="PF17777"/>
    </source>
</evidence>
<dbReference type="PIRSF" id="PIRSF039087">
    <property type="entry name" value="L10E"/>
    <property type="match status" value="1"/>
</dbReference>
<dbReference type="Pfam" id="PF00466">
    <property type="entry name" value="Ribosomal_L10"/>
    <property type="match status" value="1"/>
</dbReference>
<dbReference type="GO" id="GO:0070180">
    <property type="term" value="F:large ribosomal subunit rRNA binding"/>
    <property type="evidence" value="ECO:0007669"/>
    <property type="project" value="TreeGrafter"/>
</dbReference>
<keyword evidence="9" id="KW-1185">Reference proteome</keyword>
<dbReference type="FunFam" id="3.90.105.20:FF:000001">
    <property type="entry name" value="60S acidic ribosomal protein P0"/>
    <property type="match status" value="1"/>
</dbReference>
<organism evidence="8 9">
    <name type="scientific">Aspergillus ruber (strain CBS 135680)</name>
    <dbReference type="NCBI Taxonomy" id="1388766"/>
    <lineage>
        <taxon>Eukaryota</taxon>
        <taxon>Fungi</taxon>
        <taxon>Dikarya</taxon>
        <taxon>Ascomycota</taxon>
        <taxon>Pezizomycotina</taxon>
        <taxon>Eurotiomycetes</taxon>
        <taxon>Eurotiomycetidae</taxon>
        <taxon>Eurotiales</taxon>
        <taxon>Aspergillaceae</taxon>
        <taxon>Aspergillus</taxon>
        <taxon>Aspergillus subgen. Aspergillus</taxon>
    </lineage>
</organism>
<evidence type="ECO:0000313" key="8">
    <source>
        <dbReference type="EMBL" id="EYE91481.1"/>
    </source>
</evidence>
<dbReference type="PANTHER" id="PTHR45699">
    <property type="entry name" value="60S ACIDIC RIBOSOMAL PROTEIN P0"/>
    <property type="match status" value="1"/>
</dbReference>
<dbReference type="Pfam" id="PF00428">
    <property type="entry name" value="Ribosomal_60s"/>
    <property type="match status" value="1"/>
</dbReference>
<dbReference type="Gene3D" id="3.30.70.1730">
    <property type="match status" value="1"/>
</dbReference>
<feature type="region of interest" description="Disordered" evidence="6">
    <location>
        <begin position="274"/>
        <end position="311"/>
    </location>
</feature>
<dbReference type="InterPro" id="IPR001790">
    <property type="entry name" value="Ribosomal_uL10"/>
</dbReference>
<feature type="compositionally biased region" description="Low complexity" evidence="6">
    <location>
        <begin position="274"/>
        <end position="288"/>
    </location>
</feature>
<feature type="domain" description="Large ribosomal subunit protein uL10-like insertion" evidence="7">
    <location>
        <begin position="109"/>
        <end position="178"/>
    </location>
</feature>
<dbReference type="SUPFAM" id="SSF160369">
    <property type="entry name" value="Ribosomal protein L10-like"/>
    <property type="match status" value="1"/>
</dbReference>
<accession>A0A017S3R6</accession>
<protein>
    <recommendedName>
        <fullName evidence="5">60S acidic ribosomal protein P0</fullName>
    </recommendedName>
</protein>
<dbReference type="GO" id="GO:0022625">
    <property type="term" value="C:cytosolic large ribosomal subunit"/>
    <property type="evidence" value="ECO:0007669"/>
    <property type="project" value="TreeGrafter"/>
</dbReference>
<keyword evidence="3 5" id="KW-0689">Ribosomal protein</keyword>
<evidence type="ECO:0000256" key="3">
    <source>
        <dbReference type="ARBA" id="ARBA00022980"/>
    </source>
</evidence>
<name>A0A017S3R6_ASPRC</name>
<dbReference type="HOGENOM" id="CLU_053173_1_1_1"/>
<dbReference type="FunFam" id="3.30.70.1730:FF:000002">
    <property type="entry name" value="60S acidic ribosomal protein P0"/>
    <property type="match status" value="1"/>
</dbReference>
<dbReference type="Pfam" id="PF17777">
    <property type="entry name" value="RL10P_insert"/>
    <property type="match status" value="1"/>
</dbReference>
<dbReference type="GO" id="GO:0003735">
    <property type="term" value="F:structural constituent of ribosome"/>
    <property type="evidence" value="ECO:0007669"/>
    <property type="project" value="TreeGrafter"/>
</dbReference>
<dbReference type="EMBL" id="KK088444">
    <property type="protein sequence ID" value="EYE91481.1"/>
    <property type="molecule type" value="Genomic_DNA"/>
</dbReference>
<comment type="similarity">
    <text evidence="1 5">Belongs to the universal ribosomal protein uL10 family.</text>
</comment>
<evidence type="ECO:0000256" key="6">
    <source>
        <dbReference type="SAM" id="MobiDB-lite"/>
    </source>
</evidence>
<feature type="compositionally biased region" description="Acidic residues" evidence="6">
    <location>
        <begin position="294"/>
        <end position="303"/>
    </location>
</feature>
<comment type="function">
    <text evidence="5">Component of the ribosome, a large ribonucleoprotein complex responsible for the synthesis of proteins in the cell. The small ribosomal subunit (SSU) binds messenger RNAs (mRNAs) and translates the encoded message by selecting cognate aminoacyl-transfer RNA (tRNA) molecules. The large subunit (LSU) contains the ribosomal catalytic site termed the peptidyl transferase center (PTC), which catalyzes the formation of peptide bonds, thereby polymerizing the amino acids delivered by tRNAs into a polypeptide chain. The nascent polypeptides leave the ribosome through a tunnel in the LSU and interact with protein factors that function in enzymatic processing, targeting, and the membrane insertion of nascent chains at the exit of the ribosomal tunnel. uL10 forms part of the P stalk that participates in recruiting G proteins to the ribosome.</text>
</comment>
<dbReference type="GeneID" id="63698055"/>
<evidence type="ECO:0000256" key="4">
    <source>
        <dbReference type="ARBA" id="ARBA00023274"/>
    </source>
</evidence>
<dbReference type="PANTHER" id="PTHR45699:SF3">
    <property type="entry name" value="LARGE RIBOSOMAL SUBUNIT PROTEIN UL10"/>
    <property type="match status" value="1"/>
</dbReference>
<evidence type="ECO:0000256" key="1">
    <source>
        <dbReference type="ARBA" id="ARBA00008889"/>
    </source>
</evidence>
<dbReference type="CDD" id="cd05795">
    <property type="entry name" value="Ribosomal_P0_L10e"/>
    <property type="match status" value="1"/>
</dbReference>
<evidence type="ECO:0000256" key="5">
    <source>
        <dbReference type="PIRNR" id="PIRNR039087"/>
    </source>
</evidence>
<dbReference type="InterPro" id="IPR050323">
    <property type="entry name" value="Ribosomal_protein_uL10"/>
</dbReference>
<dbReference type="GO" id="GO:0000027">
    <property type="term" value="P:ribosomal large subunit assembly"/>
    <property type="evidence" value="ECO:0007669"/>
    <property type="project" value="TreeGrafter"/>
</dbReference>
<dbReference type="OrthoDB" id="10259902at2759"/>
<dbReference type="InterPro" id="IPR030670">
    <property type="entry name" value="uL10_eukaryotes"/>
</dbReference>
<dbReference type="Proteomes" id="UP000019804">
    <property type="component" value="Unassembled WGS sequence"/>
</dbReference>
<gene>
    <name evidence="8" type="ORF">EURHEDRAFT_416358</name>
</gene>